<dbReference type="Gene3D" id="3.30.40.10">
    <property type="entry name" value="Zinc/RING finger domain, C3HC4 (zinc finger)"/>
    <property type="match status" value="3"/>
</dbReference>
<comment type="caution">
    <text evidence="8">The sequence shown here is derived from an EMBL/GenBank/DDBJ whole genome shotgun (WGS) entry which is preliminary data.</text>
</comment>
<dbReference type="InterPro" id="IPR001841">
    <property type="entry name" value="Znf_RING"/>
</dbReference>
<evidence type="ECO:0000313" key="8">
    <source>
        <dbReference type="EMBL" id="OXB56140.1"/>
    </source>
</evidence>
<feature type="region of interest" description="Disordered" evidence="5">
    <location>
        <begin position="239"/>
        <end position="308"/>
    </location>
</feature>
<dbReference type="Pfam" id="PF26054">
    <property type="entry name" value="PHD_G2E3"/>
    <property type="match status" value="1"/>
</dbReference>
<dbReference type="STRING" id="9009.A0A226MLV8"/>
<dbReference type="InterPro" id="IPR001965">
    <property type="entry name" value="Znf_PHD"/>
</dbReference>
<evidence type="ECO:0000259" key="7">
    <source>
        <dbReference type="PROSITE" id="PS50089"/>
    </source>
</evidence>
<dbReference type="InterPro" id="IPR019786">
    <property type="entry name" value="Zinc_finger_PHD-type_CS"/>
</dbReference>
<dbReference type="InterPro" id="IPR013083">
    <property type="entry name" value="Znf_RING/FYVE/PHD"/>
</dbReference>
<keyword evidence="6" id="KW-0732">Signal</keyword>
<organism evidence="8 9">
    <name type="scientific">Callipepla squamata</name>
    <name type="common">Scaled quail</name>
    <dbReference type="NCBI Taxonomy" id="9009"/>
    <lineage>
        <taxon>Eukaryota</taxon>
        <taxon>Metazoa</taxon>
        <taxon>Chordata</taxon>
        <taxon>Craniata</taxon>
        <taxon>Vertebrata</taxon>
        <taxon>Euteleostomi</taxon>
        <taxon>Archelosauria</taxon>
        <taxon>Archosauria</taxon>
        <taxon>Dinosauria</taxon>
        <taxon>Saurischia</taxon>
        <taxon>Theropoda</taxon>
        <taxon>Coelurosauria</taxon>
        <taxon>Aves</taxon>
        <taxon>Neognathae</taxon>
        <taxon>Galloanserae</taxon>
        <taxon>Galliformes</taxon>
        <taxon>Odontophoridae</taxon>
        <taxon>Callipepla</taxon>
    </lineage>
</organism>
<dbReference type="PROSITE" id="PS50089">
    <property type="entry name" value="ZF_RING_2"/>
    <property type="match status" value="1"/>
</dbReference>
<protein>
    <recommendedName>
        <fullName evidence="7">RING-type domain-containing protein</fullName>
    </recommendedName>
</protein>
<accession>A0A226MLV8</accession>
<dbReference type="Pfam" id="PF13771">
    <property type="entry name" value="zf-HC5HC2H"/>
    <property type="match status" value="1"/>
</dbReference>
<dbReference type="GO" id="GO:0005634">
    <property type="term" value="C:nucleus"/>
    <property type="evidence" value="ECO:0007669"/>
    <property type="project" value="TreeGrafter"/>
</dbReference>
<dbReference type="PANTHER" id="PTHR12420">
    <property type="entry name" value="PHD FINGER PROTEIN"/>
    <property type="match status" value="1"/>
</dbReference>
<dbReference type="PANTHER" id="PTHR12420:SF47">
    <property type="entry name" value="PHD FINGER PROTEIN 7"/>
    <property type="match status" value="1"/>
</dbReference>
<dbReference type="InterPro" id="IPR051188">
    <property type="entry name" value="PHD-type_Zinc_Finger"/>
</dbReference>
<feature type="non-terminal residue" evidence="8">
    <location>
        <position position="308"/>
    </location>
</feature>
<name>A0A226MLV8_CALSU</name>
<proteinExistence type="predicted"/>
<dbReference type="InterPro" id="IPR059102">
    <property type="entry name" value="PHD_PHF7/G2E3-like"/>
</dbReference>
<keyword evidence="2 4" id="KW-0863">Zinc-finger</keyword>
<dbReference type="Pfam" id="PF13639">
    <property type="entry name" value="zf-RING_2"/>
    <property type="match status" value="1"/>
</dbReference>
<keyword evidence="9" id="KW-1185">Reference proteome</keyword>
<evidence type="ECO:0000256" key="1">
    <source>
        <dbReference type="ARBA" id="ARBA00022723"/>
    </source>
</evidence>
<keyword evidence="1" id="KW-0479">Metal-binding</keyword>
<dbReference type="GO" id="GO:0008270">
    <property type="term" value="F:zinc ion binding"/>
    <property type="evidence" value="ECO:0007669"/>
    <property type="project" value="UniProtKB-KW"/>
</dbReference>
<dbReference type="OrthoDB" id="512616at2759"/>
<dbReference type="InterPro" id="IPR011011">
    <property type="entry name" value="Znf_FYVE_PHD"/>
</dbReference>
<feature type="domain" description="RING-type" evidence="7">
    <location>
        <begin position="84"/>
        <end position="133"/>
    </location>
</feature>
<feature type="chain" id="PRO_5013302490" description="RING-type domain-containing protein" evidence="6">
    <location>
        <begin position="27"/>
        <end position="308"/>
    </location>
</feature>
<dbReference type="SMART" id="SM00249">
    <property type="entry name" value="PHD"/>
    <property type="match status" value="3"/>
</dbReference>
<evidence type="ECO:0000256" key="4">
    <source>
        <dbReference type="PROSITE-ProRule" id="PRU00175"/>
    </source>
</evidence>
<sequence>MGPAVGSPSLPLMGLFLSFQQCFVCGEMGAAIHCAHGGCTRSFHLPCATERECVTQFFGEHRSFCAEHRPQQANVAAPADDTECLICLDDMDSSTSYHTLVCPACTHAWFHRACIQRCALSAGSTAFRCPSCQNSSEFCSEMATLGIQIPERRPLWEYDGIAELLERHNRCDAIECLHPGGRHQAEDEGPWQLLLCSSCAAEGTHRQCSDLSNDVYIWVCSSCAAMGIDYSVYWQLGDSGSDSEEDSGPLHNAPEPEESGSGPTSQVASGLLRSSPEPEESGSDPTSQVASEPMRSSSEPLESGSVPA</sequence>
<feature type="compositionally biased region" description="Polar residues" evidence="5">
    <location>
        <begin position="288"/>
        <end position="300"/>
    </location>
</feature>
<dbReference type="PROSITE" id="PS01359">
    <property type="entry name" value="ZF_PHD_1"/>
    <property type="match status" value="1"/>
</dbReference>
<dbReference type="AlphaFoldDB" id="A0A226MLV8"/>
<keyword evidence="3" id="KW-0862">Zinc</keyword>
<dbReference type="EMBL" id="MCFN01000671">
    <property type="protein sequence ID" value="OXB56140.1"/>
    <property type="molecule type" value="Genomic_DNA"/>
</dbReference>
<dbReference type="SUPFAM" id="SSF57903">
    <property type="entry name" value="FYVE/PHD zinc finger"/>
    <property type="match status" value="1"/>
</dbReference>
<evidence type="ECO:0000313" key="9">
    <source>
        <dbReference type="Proteomes" id="UP000198323"/>
    </source>
</evidence>
<evidence type="ECO:0000256" key="5">
    <source>
        <dbReference type="SAM" id="MobiDB-lite"/>
    </source>
</evidence>
<gene>
    <name evidence="8" type="ORF">ASZ78_011724</name>
</gene>
<reference evidence="8 9" key="1">
    <citation type="submission" date="2016-07" db="EMBL/GenBank/DDBJ databases">
        <title>Disparate Historic Effective Population Sizes Predicted by Modern Levels of Genome Diversity for the Scaled Quail (Callipepla squamata) and the Northern Bobwhite (Colinus virginianus): Inferences from First and Second Generation Draft Genome Assemblies for Sympatric New World Quail.</title>
        <authorList>
            <person name="Oldeschulte D.L."/>
            <person name="Halley Y.A."/>
            <person name="Bhattarai E.K."/>
            <person name="Brashear W.A."/>
            <person name="Hill J."/>
            <person name="Metz R.P."/>
            <person name="Johnson C.D."/>
            <person name="Rollins D."/>
            <person name="Peterson M.J."/>
            <person name="Bickhart D.M."/>
            <person name="Decker J.E."/>
            <person name="Seabury C.M."/>
        </authorList>
    </citation>
    <scope>NUCLEOTIDE SEQUENCE [LARGE SCALE GENOMIC DNA]</scope>
    <source>
        <strain evidence="8 9">Texas</strain>
        <tissue evidence="8">Leg muscle</tissue>
    </source>
</reference>
<dbReference type="Proteomes" id="UP000198323">
    <property type="component" value="Unassembled WGS sequence"/>
</dbReference>
<feature type="signal peptide" evidence="6">
    <location>
        <begin position="1"/>
        <end position="26"/>
    </location>
</feature>
<evidence type="ECO:0000256" key="3">
    <source>
        <dbReference type="ARBA" id="ARBA00022833"/>
    </source>
</evidence>
<dbReference type="SMART" id="SM00184">
    <property type="entry name" value="RING"/>
    <property type="match status" value="1"/>
</dbReference>
<evidence type="ECO:0000256" key="6">
    <source>
        <dbReference type="SAM" id="SignalP"/>
    </source>
</evidence>
<evidence type="ECO:0000256" key="2">
    <source>
        <dbReference type="ARBA" id="ARBA00022771"/>
    </source>
</evidence>